<dbReference type="AlphaFoldDB" id="A0A6J7RUS8"/>
<dbReference type="Gene3D" id="3.40.50.970">
    <property type="match status" value="1"/>
</dbReference>
<gene>
    <name evidence="1" type="ORF">UFOPK4175_00498</name>
</gene>
<sequence length="82" mass="8845">MSEHERFYEQHVLTPTGLDVAGTATAFGLHLLEVTTLDEFAAALAYGLNSDGTQLLHVRTDRALNVALHAELWTAVAAALAR</sequence>
<dbReference type="SUPFAM" id="SSF52518">
    <property type="entry name" value="Thiamin diphosphate-binding fold (THDP-binding)"/>
    <property type="match status" value="1"/>
</dbReference>
<protein>
    <submittedName>
        <fullName evidence="1">Unannotated protein</fullName>
    </submittedName>
</protein>
<evidence type="ECO:0000313" key="1">
    <source>
        <dbReference type="EMBL" id="CAB5032589.1"/>
    </source>
</evidence>
<accession>A0A6J7RUS8</accession>
<reference evidence="1" key="1">
    <citation type="submission" date="2020-05" db="EMBL/GenBank/DDBJ databases">
        <authorList>
            <person name="Chiriac C."/>
            <person name="Salcher M."/>
            <person name="Ghai R."/>
            <person name="Kavagutti S V."/>
        </authorList>
    </citation>
    <scope>NUCLEOTIDE SEQUENCE</scope>
</reference>
<dbReference type="InterPro" id="IPR029061">
    <property type="entry name" value="THDP-binding"/>
</dbReference>
<proteinExistence type="predicted"/>
<name>A0A6J7RUS8_9ZZZZ</name>
<dbReference type="EMBL" id="CAFBPX010000066">
    <property type="protein sequence ID" value="CAB5032589.1"/>
    <property type="molecule type" value="Genomic_DNA"/>
</dbReference>
<organism evidence="1">
    <name type="scientific">freshwater metagenome</name>
    <dbReference type="NCBI Taxonomy" id="449393"/>
    <lineage>
        <taxon>unclassified sequences</taxon>
        <taxon>metagenomes</taxon>
        <taxon>ecological metagenomes</taxon>
    </lineage>
</organism>